<dbReference type="EMBL" id="JAACXV010014128">
    <property type="protein sequence ID" value="KAF7270144.1"/>
    <property type="molecule type" value="Genomic_DNA"/>
</dbReference>
<dbReference type="Proteomes" id="UP000625711">
    <property type="component" value="Unassembled WGS sequence"/>
</dbReference>
<protein>
    <submittedName>
        <fullName evidence="3">Uncharacterized protein</fullName>
    </submittedName>
</protein>
<keyword evidence="2" id="KW-0812">Transmembrane</keyword>
<comment type="caution">
    <text evidence="3">The sequence shown here is derived from an EMBL/GenBank/DDBJ whole genome shotgun (WGS) entry which is preliminary data.</text>
</comment>
<gene>
    <name evidence="3" type="ORF">GWI33_016883</name>
</gene>
<evidence type="ECO:0000256" key="2">
    <source>
        <dbReference type="SAM" id="Phobius"/>
    </source>
</evidence>
<dbReference type="AlphaFoldDB" id="A0A834HXU5"/>
<organism evidence="3 4">
    <name type="scientific">Rhynchophorus ferrugineus</name>
    <name type="common">Red palm weevil</name>
    <name type="synonym">Curculio ferrugineus</name>
    <dbReference type="NCBI Taxonomy" id="354439"/>
    <lineage>
        <taxon>Eukaryota</taxon>
        <taxon>Metazoa</taxon>
        <taxon>Ecdysozoa</taxon>
        <taxon>Arthropoda</taxon>
        <taxon>Hexapoda</taxon>
        <taxon>Insecta</taxon>
        <taxon>Pterygota</taxon>
        <taxon>Neoptera</taxon>
        <taxon>Endopterygota</taxon>
        <taxon>Coleoptera</taxon>
        <taxon>Polyphaga</taxon>
        <taxon>Cucujiformia</taxon>
        <taxon>Curculionidae</taxon>
        <taxon>Dryophthorinae</taxon>
        <taxon>Rhynchophorus</taxon>
    </lineage>
</organism>
<proteinExistence type="predicted"/>
<keyword evidence="2" id="KW-0472">Membrane</keyword>
<name>A0A834HXU5_RHYFE</name>
<reference evidence="3" key="1">
    <citation type="submission" date="2020-08" db="EMBL/GenBank/DDBJ databases">
        <title>Genome sequencing and assembly of the red palm weevil Rhynchophorus ferrugineus.</title>
        <authorList>
            <person name="Dias G.B."/>
            <person name="Bergman C.M."/>
            <person name="Manee M."/>
        </authorList>
    </citation>
    <scope>NUCLEOTIDE SEQUENCE</scope>
    <source>
        <strain evidence="3">AA-2017</strain>
        <tissue evidence="3">Whole larva</tissue>
    </source>
</reference>
<keyword evidence="2" id="KW-1133">Transmembrane helix</keyword>
<keyword evidence="4" id="KW-1185">Reference proteome</keyword>
<evidence type="ECO:0000313" key="4">
    <source>
        <dbReference type="Proteomes" id="UP000625711"/>
    </source>
</evidence>
<feature type="transmembrane region" description="Helical" evidence="2">
    <location>
        <begin position="55"/>
        <end position="74"/>
    </location>
</feature>
<evidence type="ECO:0000256" key="1">
    <source>
        <dbReference type="SAM" id="MobiDB-lite"/>
    </source>
</evidence>
<sequence length="128" mass="14512">MGILFLDKSPFLTKILHEKSCRQTLVTQNLTPVNVCYSIEAQNKTTTLYSRQVPATSSIFSFSTFFAGFGLLAARRKLNRTRRPKYSSSFTPMPRVNHDGLTTRQESRPTRAVNKQLVGFEGGRAYME</sequence>
<feature type="region of interest" description="Disordered" evidence="1">
    <location>
        <begin position="83"/>
        <end position="110"/>
    </location>
</feature>
<accession>A0A834HXU5</accession>
<evidence type="ECO:0000313" key="3">
    <source>
        <dbReference type="EMBL" id="KAF7270144.1"/>
    </source>
</evidence>